<dbReference type="EMBL" id="ACCF01000054">
    <property type="protein sequence ID" value="EEF68921.1"/>
    <property type="molecule type" value="Genomic_DNA"/>
</dbReference>
<proteinExistence type="predicted"/>
<gene>
    <name evidence="1" type="ORF">HOLDEFILI_00889</name>
</gene>
<accession>B9Y508</accession>
<comment type="caution">
    <text evidence="1">The sequence shown here is derived from an EMBL/GenBank/DDBJ whole genome shotgun (WGS) entry which is preliminary data.</text>
</comment>
<reference evidence="1 2" key="2">
    <citation type="submission" date="2009-02" db="EMBL/GenBank/DDBJ databases">
        <title>Draft genome sequence of Holdemania filiformis DSM 12042.</title>
        <authorList>
            <person name="Sudarsanam P."/>
            <person name="Ley R."/>
            <person name="Guruge J."/>
            <person name="Turnbaugh P.J."/>
            <person name="Mahowald M."/>
            <person name="Liep D."/>
            <person name="Gordon J."/>
        </authorList>
    </citation>
    <scope>NUCLEOTIDE SEQUENCE [LARGE SCALE GENOMIC DNA]</scope>
    <source>
        <strain evidence="1 2">DSM 12042</strain>
    </source>
</reference>
<organism evidence="1 2">
    <name type="scientific">Holdemania filiformis DSM 12042</name>
    <dbReference type="NCBI Taxonomy" id="545696"/>
    <lineage>
        <taxon>Bacteria</taxon>
        <taxon>Bacillati</taxon>
        <taxon>Bacillota</taxon>
        <taxon>Erysipelotrichia</taxon>
        <taxon>Erysipelotrichales</taxon>
        <taxon>Erysipelotrichaceae</taxon>
        <taxon>Holdemania</taxon>
    </lineage>
</organism>
<evidence type="ECO:0000313" key="2">
    <source>
        <dbReference type="Proteomes" id="UP000005950"/>
    </source>
</evidence>
<evidence type="ECO:0000313" key="1">
    <source>
        <dbReference type="EMBL" id="EEF68921.1"/>
    </source>
</evidence>
<name>B9Y508_9FIRM</name>
<dbReference type="Proteomes" id="UP000005950">
    <property type="component" value="Unassembled WGS sequence"/>
</dbReference>
<dbReference type="STRING" id="545696.HOLDEFILI_00889"/>
<protein>
    <submittedName>
        <fullName evidence="1">Uncharacterized protein</fullName>
    </submittedName>
</protein>
<sequence>MCFALCQSEKKLGERAIGTLKTIEKNSQINLIENYGFARDWRTALYKVNSHCIQD</sequence>
<reference evidence="1 2" key="1">
    <citation type="submission" date="2008-12" db="EMBL/GenBank/DDBJ databases">
        <authorList>
            <person name="Fulton L."/>
            <person name="Clifton S."/>
            <person name="Fulton B."/>
            <person name="Xu J."/>
            <person name="Minx P."/>
            <person name="Pepin K.H."/>
            <person name="Johnson M."/>
            <person name="Bhonagiri V."/>
            <person name="Nash W.E."/>
            <person name="Mardis E.R."/>
            <person name="Wilson R.K."/>
        </authorList>
    </citation>
    <scope>NUCLEOTIDE SEQUENCE [LARGE SCALE GENOMIC DNA]</scope>
    <source>
        <strain evidence="1 2">DSM 12042</strain>
    </source>
</reference>
<dbReference type="HOGENOM" id="CLU_3026123_0_0_9"/>
<dbReference type="AlphaFoldDB" id="B9Y508"/>